<evidence type="ECO:0000313" key="2">
    <source>
        <dbReference type="EMBL" id="KAF7341421.1"/>
    </source>
</evidence>
<reference evidence="2" key="1">
    <citation type="submission" date="2020-05" db="EMBL/GenBank/DDBJ databases">
        <title>Mycena genomes resolve the evolution of fungal bioluminescence.</title>
        <authorList>
            <person name="Tsai I.J."/>
        </authorList>
    </citation>
    <scope>NUCLEOTIDE SEQUENCE</scope>
    <source>
        <strain evidence="2">CCC161011</strain>
    </source>
</reference>
<gene>
    <name evidence="2" type="ORF">MVEN_01879100</name>
</gene>
<evidence type="ECO:0000256" key="1">
    <source>
        <dbReference type="SAM" id="MobiDB-lite"/>
    </source>
</evidence>
<protein>
    <submittedName>
        <fullName evidence="2">Uncharacterized protein</fullName>
    </submittedName>
</protein>
<organism evidence="2 3">
    <name type="scientific">Mycena venus</name>
    <dbReference type="NCBI Taxonomy" id="2733690"/>
    <lineage>
        <taxon>Eukaryota</taxon>
        <taxon>Fungi</taxon>
        <taxon>Dikarya</taxon>
        <taxon>Basidiomycota</taxon>
        <taxon>Agaricomycotina</taxon>
        <taxon>Agaricomycetes</taxon>
        <taxon>Agaricomycetidae</taxon>
        <taxon>Agaricales</taxon>
        <taxon>Marasmiineae</taxon>
        <taxon>Mycenaceae</taxon>
        <taxon>Mycena</taxon>
    </lineage>
</organism>
<name>A0A8H6XJ21_9AGAR</name>
<dbReference type="OrthoDB" id="10458659at2759"/>
<evidence type="ECO:0000313" key="3">
    <source>
        <dbReference type="Proteomes" id="UP000620124"/>
    </source>
</evidence>
<dbReference type="AlphaFoldDB" id="A0A8H6XJ21"/>
<keyword evidence="3" id="KW-1185">Reference proteome</keyword>
<proteinExistence type="predicted"/>
<dbReference type="EMBL" id="JACAZI010000018">
    <property type="protein sequence ID" value="KAF7341421.1"/>
    <property type="molecule type" value="Genomic_DNA"/>
</dbReference>
<dbReference type="Proteomes" id="UP000620124">
    <property type="component" value="Unassembled WGS sequence"/>
</dbReference>
<accession>A0A8H6XJ21</accession>
<feature type="region of interest" description="Disordered" evidence="1">
    <location>
        <begin position="84"/>
        <end position="109"/>
    </location>
</feature>
<comment type="caution">
    <text evidence="2">The sequence shown here is derived from an EMBL/GenBank/DDBJ whole genome shotgun (WGS) entry which is preliminary data.</text>
</comment>
<sequence>MAPDSKFNAQQREHMESYYAEWYEVYTNKQDKNGLSPAKWKNQTADTILKSPLFYNQLPTAEDPVKGTTPEKWKQRLMEIFKNKATQDNLKGNKRSSKAHAGSGSHGPGGEVSLLASVKSFFTRPTLIGQRLLEIKEKEMIMQDANAWAKKAKEKVMKDANAQVDLVEETEEKEKIMKDTLARVKIILRAIQFYGPAAKAAWDALSP</sequence>